<name>A0ABX1GVS1_9FLAO</name>
<comment type="caution">
    <text evidence="2">The sequence shown here is derived from an EMBL/GenBank/DDBJ whole genome shotgun (WGS) entry which is preliminary data.</text>
</comment>
<sequence length="215" mass="25263">MKKKIDWLNHSLEFFVVIIGILIAFQLDKCSENRKLEENLAEHRTFLLEETKSNQYSLRYAQKAVASSIETLDSMTMLIKNGAESEILKQMALKLFDDSGYFYIRKNAYTTLTESGDIRFLDFEEKKRIVSLYGYYDWTESVQLRSFEGANEYYEYLKSNADLYNSQAPSRKIFENKLFNNILGSYRYALVAKQEKYKDCAEVITKFLENQEPNP</sequence>
<dbReference type="RefSeq" id="WP_168553280.1">
    <property type="nucleotide sequence ID" value="NZ_JAAWWL010000002.1"/>
</dbReference>
<dbReference type="Proteomes" id="UP000718451">
    <property type="component" value="Unassembled WGS sequence"/>
</dbReference>
<evidence type="ECO:0000313" key="3">
    <source>
        <dbReference type="Proteomes" id="UP000718451"/>
    </source>
</evidence>
<reference evidence="2 3" key="1">
    <citation type="submission" date="2020-04" db="EMBL/GenBank/DDBJ databases">
        <authorList>
            <person name="Yoon J."/>
        </authorList>
    </citation>
    <scope>NUCLEOTIDE SEQUENCE [LARGE SCALE GENOMIC DNA]</scope>
    <source>
        <strain evidence="2 3">DJ-13</strain>
    </source>
</reference>
<gene>
    <name evidence="2" type="ORF">HCU67_14335</name>
</gene>
<keyword evidence="1" id="KW-0812">Transmembrane</keyword>
<evidence type="ECO:0000313" key="2">
    <source>
        <dbReference type="EMBL" id="NKI33131.1"/>
    </source>
</evidence>
<accession>A0ABX1GVS1</accession>
<proteinExistence type="predicted"/>
<protein>
    <submittedName>
        <fullName evidence="2">Uncharacterized protein</fullName>
    </submittedName>
</protein>
<keyword evidence="3" id="KW-1185">Reference proteome</keyword>
<organism evidence="2 3">
    <name type="scientific">Croceivirga thetidis</name>
    <dbReference type="NCBI Taxonomy" id="2721623"/>
    <lineage>
        <taxon>Bacteria</taxon>
        <taxon>Pseudomonadati</taxon>
        <taxon>Bacteroidota</taxon>
        <taxon>Flavobacteriia</taxon>
        <taxon>Flavobacteriales</taxon>
        <taxon>Flavobacteriaceae</taxon>
        <taxon>Croceivirga</taxon>
    </lineage>
</organism>
<keyword evidence="1" id="KW-0472">Membrane</keyword>
<dbReference type="EMBL" id="JAAWWL010000002">
    <property type="protein sequence ID" value="NKI33131.1"/>
    <property type="molecule type" value="Genomic_DNA"/>
</dbReference>
<feature type="transmembrane region" description="Helical" evidence="1">
    <location>
        <begin position="7"/>
        <end position="27"/>
    </location>
</feature>
<keyword evidence="1" id="KW-1133">Transmembrane helix</keyword>
<evidence type="ECO:0000256" key="1">
    <source>
        <dbReference type="SAM" id="Phobius"/>
    </source>
</evidence>